<sequence length="254" mass="30257">MLVWTFAHLGGDFIAFVDSDDWLEPDMYETLHDKMIKYKADIVNCGYYREYKKYREKCAIGQDSVYMGADVVEKSYSSPYVCYAVWFKLYRKALFDEVRFPVGKNYEDMAIFFSVFEKAEKVLIISECLYHYRQRKSGIMAEKFNEKQLDIIYICREHLNYVGKKYPKSLDVAKKKKISSEKYILNAILISGSNNSHLVTELRREIRIKLKFILCTDLFGLYEKIILLLVTSNLWLYRKLLMMKRKSVKFDFFE</sequence>
<dbReference type="OrthoDB" id="396512at2"/>
<protein>
    <submittedName>
        <fullName evidence="5">Glycosyltransferase</fullName>
    </submittedName>
</protein>
<evidence type="ECO:0000313" key="6">
    <source>
        <dbReference type="Proteomes" id="UP000484547"/>
    </source>
</evidence>
<dbReference type="RefSeq" id="WP_149877532.1">
    <property type="nucleotide sequence ID" value="NZ_WNBG01000017.1"/>
</dbReference>
<reference evidence="5 6" key="1">
    <citation type="journal article" date="2019" name="Nat. Med.">
        <title>A library of human gut bacterial isolates paired with longitudinal multiomics data enables mechanistic microbiome research.</title>
        <authorList>
            <person name="Poyet M."/>
            <person name="Groussin M."/>
            <person name="Gibbons S.M."/>
            <person name="Avila-Pacheco J."/>
            <person name="Jiang X."/>
            <person name="Kearney S.M."/>
            <person name="Perrotta A.R."/>
            <person name="Berdy B."/>
            <person name="Zhao S."/>
            <person name="Lieberman T.D."/>
            <person name="Swanson P.K."/>
            <person name="Smith M."/>
            <person name="Roesemann S."/>
            <person name="Alexander J.E."/>
            <person name="Rich S.A."/>
            <person name="Livny J."/>
            <person name="Vlamakis H."/>
            <person name="Clish C."/>
            <person name="Bullock K."/>
            <person name="Deik A."/>
            <person name="Scott J."/>
            <person name="Pierce K.A."/>
            <person name="Xavier R.J."/>
            <person name="Alm E.J."/>
        </authorList>
    </citation>
    <scope>NUCLEOTIDE SEQUENCE [LARGE SCALE GENOMIC DNA]</scope>
    <source>
        <strain evidence="5 6">BIOML-A13</strain>
    </source>
</reference>
<evidence type="ECO:0000313" key="5">
    <source>
        <dbReference type="EMBL" id="MTT76464.1"/>
    </source>
</evidence>
<dbReference type="PANTHER" id="PTHR22916:SF51">
    <property type="entry name" value="GLYCOSYLTRANSFERASE EPSH-RELATED"/>
    <property type="match status" value="1"/>
</dbReference>
<dbReference type="Proteomes" id="UP000484547">
    <property type="component" value="Unassembled WGS sequence"/>
</dbReference>
<keyword evidence="2 5" id="KW-0808">Transferase</keyword>
<dbReference type="Pfam" id="PF00535">
    <property type="entry name" value="Glycos_transf_2"/>
    <property type="match status" value="1"/>
</dbReference>
<dbReference type="PANTHER" id="PTHR22916">
    <property type="entry name" value="GLYCOSYLTRANSFERASE"/>
    <property type="match status" value="1"/>
</dbReference>
<gene>
    <name evidence="5" type="ORF">GMD11_09315</name>
</gene>
<comment type="caution">
    <text evidence="5">The sequence shown here is derived from an EMBL/GenBank/DDBJ whole genome shotgun (WGS) entry which is preliminary data.</text>
</comment>
<evidence type="ECO:0000256" key="1">
    <source>
        <dbReference type="ARBA" id="ARBA00022676"/>
    </source>
</evidence>
<keyword evidence="3" id="KW-0472">Membrane</keyword>
<evidence type="ECO:0000256" key="2">
    <source>
        <dbReference type="ARBA" id="ARBA00022679"/>
    </source>
</evidence>
<dbReference type="CDD" id="cd00761">
    <property type="entry name" value="Glyco_tranf_GTA_type"/>
    <property type="match status" value="1"/>
</dbReference>
<keyword evidence="1" id="KW-0328">Glycosyltransferase</keyword>
<dbReference type="SUPFAM" id="SSF53448">
    <property type="entry name" value="Nucleotide-diphospho-sugar transferases"/>
    <property type="match status" value="1"/>
</dbReference>
<name>A0A7X2XGU6_9FIRM</name>
<keyword evidence="3" id="KW-0812">Transmembrane</keyword>
<feature type="domain" description="Glycosyltransferase 2-like" evidence="4">
    <location>
        <begin position="6"/>
        <end position="57"/>
    </location>
</feature>
<evidence type="ECO:0000256" key="3">
    <source>
        <dbReference type="SAM" id="Phobius"/>
    </source>
</evidence>
<dbReference type="AlphaFoldDB" id="A0A7X2XGU6"/>
<dbReference type="InterPro" id="IPR029044">
    <property type="entry name" value="Nucleotide-diphossugar_trans"/>
</dbReference>
<evidence type="ECO:0000259" key="4">
    <source>
        <dbReference type="Pfam" id="PF00535"/>
    </source>
</evidence>
<organism evidence="5 6">
    <name type="scientific">Phascolarctobacterium faecium</name>
    <dbReference type="NCBI Taxonomy" id="33025"/>
    <lineage>
        <taxon>Bacteria</taxon>
        <taxon>Bacillati</taxon>
        <taxon>Bacillota</taxon>
        <taxon>Negativicutes</taxon>
        <taxon>Acidaminococcales</taxon>
        <taxon>Acidaminococcaceae</taxon>
        <taxon>Phascolarctobacterium</taxon>
    </lineage>
</organism>
<accession>A0A7X2XGU6</accession>
<proteinExistence type="predicted"/>
<feature type="transmembrane region" description="Helical" evidence="3">
    <location>
        <begin position="219"/>
        <end position="237"/>
    </location>
</feature>
<dbReference type="EMBL" id="WNBM01000008">
    <property type="protein sequence ID" value="MTT76464.1"/>
    <property type="molecule type" value="Genomic_DNA"/>
</dbReference>
<dbReference type="Gene3D" id="3.90.550.10">
    <property type="entry name" value="Spore Coat Polysaccharide Biosynthesis Protein SpsA, Chain A"/>
    <property type="match status" value="1"/>
</dbReference>
<dbReference type="GO" id="GO:0016757">
    <property type="term" value="F:glycosyltransferase activity"/>
    <property type="evidence" value="ECO:0007669"/>
    <property type="project" value="UniProtKB-KW"/>
</dbReference>
<dbReference type="InterPro" id="IPR001173">
    <property type="entry name" value="Glyco_trans_2-like"/>
</dbReference>
<keyword evidence="3" id="KW-1133">Transmembrane helix</keyword>